<comment type="catalytic activity">
    <reaction evidence="1 7 10 11">
        <text>Thiol-dependent hydrolysis of ester, thioester, amide, peptide and isopeptide bonds formed by the C-terminal Gly of ubiquitin (a 76-residue protein attached to proteins as an intracellular targeting signal).</text>
        <dbReference type="EC" id="3.4.19.12"/>
    </reaction>
</comment>
<dbReference type="InterPro" id="IPR036959">
    <property type="entry name" value="Peptidase_C12_UCH_sf"/>
</dbReference>
<keyword evidence="6 7" id="KW-0788">Thiol protease</keyword>
<evidence type="ECO:0000256" key="12">
    <source>
        <dbReference type="SAM" id="MobiDB-lite"/>
    </source>
</evidence>
<feature type="site" description="Transition state stabilizer" evidence="10">
    <location>
        <position position="83"/>
    </location>
</feature>
<name>A0A4S2MX12_9PEZI</name>
<reference evidence="14 15" key="1">
    <citation type="submission" date="2019-04" db="EMBL/GenBank/DDBJ databases">
        <title>Comparative genomics and transcriptomics to analyze fruiting body development in filamentous ascomycetes.</title>
        <authorList>
            <consortium name="DOE Joint Genome Institute"/>
            <person name="Lutkenhaus R."/>
            <person name="Traeger S."/>
            <person name="Breuer J."/>
            <person name="Kuo A."/>
            <person name="Lipzen A."/>
            <person name="Pangilinan J."/>
            <person name="Dilworth D."/>
            <person name="Sandor L."/>
            <person name="Poggeler S."/>
            <person name="Barry K."/>
            <person name="Grigoriev I.V."/>
            <person name="Nowrousian M."/>
        </authorList>
    </citation>
    <scope>NUCLEOTIDE SEQUENCE [LARGE SCALE GENOMIC DNA]</scope>
    <source>
        <strain evidence="14 15">CBS 389.68</strain>
    </source>
</reference>
<dbReference type="Proteomes" id="UP000298138">
    <property type="component" value="Unassembled WGS sequence"/>
</dbReference>
<feature type="compositionally biased region" description="Basic and acidic residues" evidence="12">
    <location>
        <begin position="291"/>
        <end position="307"/>
    </location>
</feature>
<dbReference type="GO" id="GO:0005737">
    <property type="term" value="C:cytoplasm"/>
    <property type="evidence" value="ECO:0007669"/>
    <property type="project" value="TreeGrafter"/>
</dbReference>
<feature type="active site" description="Nucleophile" evidence="8 10">
    <location>
        <position position="89"/>
    </location>
</feature>
<dbReference type="Gene3D" id="1.20.58.860">
    <property type="match status" value="1"/>
</dbReference>
<dbReference type="PANTHER" id="PTHR10589">
    <property type="entry name" value="UBIQUITIN CARBOXYL-TERMINAL HYDROLASE"/>
    <property type="match status" value="1"/>
</dbReference>
<dbReference type="STRING" id="341454.A0A4S2MX12"/>
<dbReference type="CDD" id="cd09617">
    <property type="entry name" value="Peptidase_C12_UCH37_BAP1"/>
    <property type="match status" value="1"/>
</dbReference>
<dbReference type="InterPro" id="IPR017390">
    <property type="entry name" value="Ubiquitinyl_hydrolase_UCH37"/>
</dbReference>
<comment type="similarity">
    <text evidence="2 7 10 11">Belongs to the peptidase C12 family.</text>
</comment>
<dbReference type="Pfam" id="PF01088">
    <property type="entry name" value="Peptidase_C12"/>
    <property type="match status" value="1"/>
</dbReference>
<feature type="region of interest" description="Disordered" evidence="12">
    <location>
        <begin position="291"/>
        <end position="313"/>
    </location>
</feature>
<dbReference type="PRINTS" id="PR00707">
    <property type="entry name" value="UBCTHYDRLASE"/>
</dbReference>
<dbReference type="GO" id="GO:0016579">
    <property type="term" value="P:protein deubiquitination"/>
    <property type="evidence" value="ECO:0007669"/>
    <property type="project" value="InterPro"/>
</dbReference>
<dbReference type="PROSITE" id="PS52048">
    <property type="entry name" value="UCH_DOMAIN"/>
    <property type="match status" value="1"/>
</dbReference>
<evidence type="ECO:0000256" key="5">
    <source>
        <dbReference type="ARBA" id="ARBA00022801"/>
    </source>
</evidence>
<evidence type="ECO:0000256" key="4">
    <source>
        <dbReference type="ARBA" id="ARBA00022786"/>
    </source>
</evidence>
<sequence>MSGGWNTIESDAGVFTYLVEELGVKDVQFEEMISLDADMLKQQAPIYGVIFLFKYPTNEPRSNEPRDGSFDHAAAENLFFANQVIQNACATQAILGVLLNRKDILIGGPLEEFKEFTQAFPAELRGEALSNSELIRTVHNSFSRSSPFIDENTRVATEEDDVYHFIAYTSINNTLYEIDGLQPAPISHGACTDDEFADKIIPVLQNRISRYPAHEIRFNLLAMVRDLRLRAQEFGDSEALTAEERKRQEWEYENELRRHNFVGFAHQLLKEVIRKKLKDGTYEDWIKDAQDKSKKRIDERMKGKGGDAMDIEY</sequence>
<dbReference type="GO" id="GO:0004843">
    <property type="term" value="F:cysteine-type deubiquitinase activity"/>
    <property type="evidence" value="ECO:0007669"/>
    <property type="project" value="UniProtKB-UniRule"/>
</dbReference>
<proteinExistence type="inferred from homology"/>
<dbReference type="FunFam" id="3.40.532.10:FF:000009">
    <property type="entry name" value="Ubiquitin carboxyl-terminal hydrolase"/>
    <property type="match status" value="1"/>
</dbReference>
<keyword evidence="3 7" id="KW-0645">Protease</keyword>
<organism evidence="14 15">
    <name type="scientific">Ascodesmis nigricans</name>
    <dbReference type="NCBI Taxonomy" id="341454"/>
    <lineage>
        <taxon>Eukaryota</taxon>
        <taxon>Fungi</taxon>
        <taxon>Dikarya</taxon>
        <taxon>Ascomycota</taxon>
        <taxon>Pezizomycotina</taxon>
        <taxon>Pezizomycetes</taxon>
        <taxon>Pezizales</taxon>
        <taxon>Ascodesmidaceae</taxon>
        <taxon>Ascodesmis</taxon>
    </lineage>
</organism>
<dbReference type="InterPro" id="IPR038765">
    <property type="entry name" value="Papain-like_cys_pep_sf"/>
</dbReference>
<feature type="site" description="Important for enzyme activity" evidence="9 10">
    <location>
        <position position="179"/>
    </location>
</feature>
<feature type="active site" description="Proton donor" evidence="8 10">
    <location>
        <position position="164"/>
    </location>
</feature>
<keyword evidence="5 7" id="KW-0378">Hydrolase</keyword>
<dbReference type="PIRSF" id="PIRSF038120">
    <property type="entry name" value="Ubiquitinyl_hydrolase_UCH37"/>
    <property type="match status" value="1"/>
</dbReference>
<evidence type="ECO:0000256" key="1">
    <source>
        <dbReference type="ARBA" id="ARBA00000707"/>
    </source>
</evidence>
<evidence type="ECO:0000256" key="8">
    <source>
        <dbReference type="PIRSR" id="PIRSR038120-1"/>
    </source>
</evidence>
<evidence type="ECO:0000256" key="10">
    <source>
        <dbReference type="PROSITE-ProRule" id="PRU01393"/>
    </source>
</evidence>
<dbReference type="AlphaFoldDB" id="A0A4S2MX12"/>
<evidence type="ECO:0000313" key="14">
    <source>
        <dbReference type="EMBL" id="TGZ81123.1"/>
    </source>
</evidence>
<accession>A0A4S2MX12</accession>
<evidence type="ECO:0000256" key="11">
    <source>
        <dbReference type="RuleBase" id="RU361215"/>
    </source>
</evidence>
<dbReference type="GO" id="GO:0006511">
    <property type="term" value="P:ubiquitin-dependent protein catabolic process"/>
    <property type="evidence" value="ECO:0007669"/>
    <property type="project" value="UniProtKB-UniRule"/>
</dbReference>
<dbReference type="InterPro" id="IPR001578">
    <property type="entry name" value="Peptidase_C12_UCH"/>
</dbReference>
<protein>
    <recommendedName>
        <fullName evidence="7 11">Ubiquitin carboxyl-terminal hydrolase</fullName>
        <ecNumber evidence="7 11">3.4.19.12</ecNumber>
    </recommendedName>
</protein>
<dbReference type="InParanoid" id="A0A4S2MX12"/>
<evidence type="ECO:0000256" key="6">
    <source>
        <dbReference type="ARBA" id="ARBA00022807"/>
    </source>
</evidence>
<dbReference type="EC" id="3.4.19.12" evidence="7 11"/>
<evidence type="ECO:0000256" key="3">
    <source>
        <dbReference type="ARBA" id="ARBA00022670"/>
    </source>
</evidence>
<evidence type="ECO:0000313" key="15">
    <source>
        <dbReference type="Proteomes" id="UP000298138"/>
    </source>
</evidence>
<evidence type="ECO:0000256" key="7">
    <source>
        <dbReference type="PIRNR" id="PIRNR038120"/>
    </source>
</evidence>
<dbReference type="SUPFAM" id="SSF54001">
    <property type="entry name" value="Cysteine proteinases"/>
    <property type="match status" value="1"/>
</dbReference>
<dbReference type="EMBL" id="ML220121">
    <property type="protein sequence ID" value="TGZ81123.1"/>
    <property type="molecule type" value="Genomic_DNA"/>
</dbReference>
<feature type="domain" description="UCH catalytic" evidence="13">
    <location>
        <begin position="4"/>
        <end position="225"/>
    </location>
</feature>
<dbReference type="Pfam" id="PF18031">
    <property type="entry name" value="UCH_C"/>
    <property type="match status" value="1"/>
</dbReference>
<keyword evidence="15" id="KW-1185">Reference proteome</keyword>
<gene>
    <name evidence="14" type="ORF">EX30DRAFT_331529</name>
</gene>
<evidence type="ECO:0000256" key="9">
    <source>
        <dbReference type="PIRSR" id="PIRSR038120-2"/>
    </source>
</evidence>
<evidence type="ECO:0000259" key="13">
    <source>
        <dbReference type="PROSITE" id="PS52048"/>
    </source>
</evidence>
<dbReference type="InterPro" id="IPR041507">
    <property type="entry name" value="UCH_C"/>
</dbReference>
<dbReference type="OrthoDB" id="1924260at2759"/>
<keyword evidence="4 7" id="KW-0833">Ubl conjugation pathway</keyword>
<dbReference type="PANTHER" id="PTHR10589:SF16">
    <property type="entry name" value="UBIQUITIN CARBOXYL-TERMINAL HYDROLASE ISOZYME L5"/>
    <property type="match status" value="1"/>
</dbReference>
<evidence type="ECO:0000256" key="2">
    <source>
        <dbReference type="ARBA" id="ARBA00009326"/>
    </source>
</evidence>
<dbReference type="Gene3D" id="3.40.532.10">
    <property type="entry name" value="Peptidase C12, ubiquitin carboxyl-terminal hydrolase"/>
    <property type="match status" value="1"/>
</dbReference>